<proteinExistence type="predicted"/>
<gene>
    <name evidence="1" type="ORF">D6851_05260</name>
</gene>
<organism evidence="1 2">
    <name type="scientific">Altericroceibacterium spongiae</name>
    <dbReference type="NCBI Taxonomy" id="2320269"/>
    <lineage>
        <taxon>Bacteria</taxon>
        <taxon>Pseudomonadati</taxon>
        <taxon>Pseudomonadota</taxon>
        <taxon>Alphaproteobacteria</taxon>
        <taxon>Sphingomonadales</taxon>
        <taxon>Erythrobacteraceae</taxon>
        <taxon>Altericroceibacterium</taxon>
    </lineage>
</organism>
<evidence type="ECO:0000313" key="1">
    <source>
        <dbReference type="EMBL" id="RKF22627.1"/>
    </source>
</evidence>
<keyword evidence="2" id="KW-1185">Reference proteome</keyword>
<dbReference type="EMBL" id="RAPF01000002">
    <property type="protein sequence ID" value="RKF22627.1"/>
    <property type="molecule type" value="Genomic_DNA"/>
</dbReference>
<sequence>MAILLPTSANIRLLKTTLMGDFEMRSAHATEAIAALIGFRSNSAYLATSNHLPDVTVYEADFDAFEDRAAHLGYDRTSSEFLRFIFKGIKWPDPAWRLFNKRHSAARNAWFYECQRRQIPFLHISKATKYYSVHWDHISLNSEYDQMVRQSPEGDIGKVLFRTYQLIAAGVEPKSFFDGSALVGDVTGLSESCARQIANSFALRLFPGNVQSALAACQSTHSTLSSAVHKRAAPSGD</sequence>
<dbReference type="OrthoDB" id="7580137at2"/>
<dbReference type="AlphaFoldDB" id="A0A420EPN1"/>
<comment type="caution">
    <text evidence="1">The sequence shown here is derived from an EMBL/GenBank/DDBJ whole genome shotgun (WGS) entry which is preliminary data.</text>
</comment>
<evidence type="ECO:0000313" key="2">
    <source>
        <dbReference type="Proteomes" id="UP000284395"/>
    </source>
</evidence>
<name>A0A420EPN1_9SPHN</name>
<dbReference type="Proteomes" id="UP000284395">
    <property type="component" value="Unassembled WGS sequence"/>
</dbReference>
<reference evidence="1 2" key="1">
    <citation type="submission" date="2018-09" db="EMBL/GenBank/DDBJ databases">
        <title>Altererythrobacter spongiae sp. nov., isolated from a marine sponge.</title>
        <authorList>
            <person name="Zhuang L."/>
            <person name="Luo L."/>
        </authorList>
    </citation>
    <scope>NUCLEOTIDE SEQUENCE [LARGE SCALE GENOMIC DNA]</scope>
    <source>
        <strain evidence="1 2">HN-Y73</strain>
    </source>
</reference>
<accession>A0A420EPN1</accession>
<protein>
    <submittedName>
        <fullName evidence="1">Uncharacterized protein</fullName>
    </submittedName>
</protein>
<dbReference type="RefSeq" id="WP_120323822.1">
    <property type="nucleotide sequence ID" value="NZ_RAPF01000002.1"/>
</dbReference>